<feature type="region of interest" description="Disordered" evidence="1">
    <location>
        <begin position="1"/>
        <end position="66"/>
    </location>
</feature>
<dbReference type="RefSeq" id="XP_011634736.1">
    <property type="nucleotide sequence ID" value="XM_011636434.2"/>
</dbReference>
<organism evidence="2 3">
    <name type="scientific">Pogonomyrmex barbatus</name>
    <name type="common">red harvester ant</name>
    <dbReference type="NCBI Taxonomy" id="144034"/>
    <lineage>
        <taxon>Eukaryota</taxon>
        <taxon>Metazoa</taxon>
        <taxon>Ecdysozoa</taxon>
        <taxon>Arthropoda</taxon>
        <taxon>Hexapoda</taxon>
        <taxon>Insecta</taxon>
        <taxon>Pterygota</taxon>
        <taxon>Neoptera</taxon>
        <taxon>Endopterygota</taxon>
        <taxon>Hymenoptera</taxon>
        <taxon>Apocrita</taxon>
        <taxon>Aculeata</taxon>
        <taxon>Formicoidea</taxon>
        <taxon>Formicidae</taxon>
        <taxon>Myrmicinae</taxon>
        <taxon>Pogonomyrmex</taxon>
    </lineage>
</organism>
<reference evidence="3" key="1">
    <citation type="submission" date="2025-08" db="UniProtKB">
        <authorList>
            <consortium name="RefSeq"/>
        </authorList>
    </citation>
    <scope>IDENTIFICATION</scope>
</reference>
<accession>A0A6I9WS67</accession>
<dbReference type="GeneID" id="105425593"/>
<sequence length="122" mass="14181">MKSALPIERRAGRGRGRRHGTKRGESRLRNIPARLGKMPAISNWRDETRGSQSRRSQEAKGHSRRCRRFLNFPRGLRGARSDTNFKTRVTKESGGCHTQRERMSVRVRKFDRHRVIDKASKS</sequence>
<evidence type="ECO:0000256" key="1">
    <source>
        <dbReference type="SAM" id="MobiDB-lite"/>
    </source>
</evidence>
<feature type="compositionally biased region" description="Basic residues" evidence="1">
    <location>
        <begin position="12"/>
        <end position="21"/>
    </location>
</feature>
<protein>
    <submittedName>
        <fullName evidence="3">Uncharacterized protein LOC105425593</fullName>
    </submittedName>
</protein>
<proteinExistence type="predicted"/>
<evidence type="ECO:0000313" key="2">
    <source>
        <dbReference type="Proteomes" id="UP000504615"/>
    </source>
</evidence>
<dbReference type="KEGG" id="pbar:105425593"/>
<dbReference type="Proteomes" id="UP000504615">
    <property type="component" value="Unplaced"/>
</dbReference>
<dbReference type="AlphaFoldDB" id="A0A6I9WS67"/>
<feature type="compositionally biased region" description="Basic and acidic residues" evidence="1">
    <location>
        <begin position="44"/>
        <end position="61"/>
    </location>
</feature>
<gene>
    <name evidence="3" type="primary">LOC105425593</name>
</gene>
<keyword evidence="2" id="KW-1185">Reference proteome</keyword>
<name>A0A6I9WS67_9HYME</name>
<evidence type="ECO:0000313" key="3">
    <source>
        <dbReference type="RefSeq" id="XP_011634736.1"/>
    </source>
</evidence>